<dbReference type="GeneID" id="18817418"/>
<proteinExistence type="predicted"/>
<evidence type="ECO:0000313" key="2">
    <source>
        <dbReference type="Proteomes" id="UP000008064"/>
    </source>
</evidence>
<gene>
    <name evidence="1" type="ORF">SERLADRAFT_456860</name>
</gene>
<dbReference type="KEGG" id="sla:SERLADRAFT_456860"/>
<dbReference type="RefSeq" id="XP_007313537.1">
    <property type="nucleotide sequence ID" value="XM_007313475.1"/>
</dbReference>
<dbReference type="Proteomes" id="UP000008064">
    <property type="component" value="Unassembled WGS sequence"/>
</dbReference>
<accession>F8NJ14</accession>
<name>F8NJ14_SERL9</name>
<dbReference type="EMBL" id="GL945429">
    <property type="protein sequence ID" value="EGO29295.1"/>
    <property type="molecule type" value="Genomic_DNA"/>
</dbReference>
<evidence type="ECO:0000313" key="1">
    <source>
        <dbReference type="EMBL" id="EGO29295.1"/>
    </source>
</evidence>
<protein>
    <submittedName>
        <fullName evidence="1">Uncharacterized protein</fullName>
    </submittedName>
</protein>
<dbReference type="HOGENOM" id="CLU_1020006_0_0_1"/>
<organism evidence="2">
    <name type="scientific">Serpula lacrymans var. lacrymans (strain S7.9)</name>
    <name type="common">Dry rot fungus</name>
    <dbReference type="NCBI Taxonomy" id="578457"/>
    <lineage>
        <taxon>Eukaryota</taxon>
        <taxon>Fungi</taxon>
        <taxon>Dikarya</taxon>
        <taxon>Basidiomycota</taxon>
        <taxon>Agaricomycotina</taxon>
        <taxon>Agaricomycetes</taxon>
        <taxon>Agaricomycetidae</taxon>
        <taxon>Boletales</taxon>
        <taxon>Coniophorineae</taxon>
        <taxon>Serpulaceae</taxon>
        <taxon>Serpula</taxon>
    </lineage>
</organism>
<reference evidence="2" key="1">
    <citation type="journal article" date="2011" name="Science">
        <title>The plant cell wall-decomposing machinery underlies the functional diversity of forest fungi.</title>
        <authorList>
            <person name="Eastwood D.C."/>
            <person name="Floudas D."/>
            <person name="Binder M."/>
            <person name="Majcherczyk A."/>
            <person name="Schneider P."/>
            <person name="Aerts A."/>
            <person name="Asiegbu F.O."/>
            <person name="Baker S.E."/>
            <person name="Barry K."/>
            <person name="Bendiksby M."/>
            <person name="Blumentritt M."/>
            <person name="Coutinho P.M."/>
            <person name="Cullen D."/>
            <person name="de Vries R.P."/>
            <person name="Gathman A."/>
            <person name="Goodell B."/>
            <person name="Henrissat B."/>
            <person name="Ihrmark K."/>
            <person name="Kauserud H."/>
            <person name="Kohler A."/>
            <person name="LaButti K."/>
            <person name="Lapidus A."/>
            <person name="Lavin J.L."/>
            <person name="Lee Y.-H."/>
            <person name="Lindquist E."/>
            <person name="Lilly W."/>
            <person name="Lucas S."/>
            <person name="Morin E."/>
            <person name="Murat C."/>
            <person name="Oguiza J.A."/>
            <person name="Park J."/>
            <person name="Pisabarro A.G."/>
            <person name="Riley R."/>
            <person name="Rosling A."/>
            <person name="Salamov A."/>
            <person name="Schmidt O."/>
            <person name="Schmutz J."/>
            <person name="Skrede I."/>
            <person name="Stenlid J."/>
            <person name="Wiebenga A."/>
            <person name="Xie X."/>
            <person name="Kuees U."/>
            <person name="Hibbett D.S."/>
            <person name="Hoffmeister D."/>
            <person name="Hoegberg N."/>
            <person name="Martin F."/>
            <person name="Grigoriev I.V."/>
            <person name="Watkinson S.C."/>
        </authorList>
    </citation>
    <scope>NUCLEOTIDE SEQUENCE [LARGE SCALE GENOMIC DNA]</scope>
    <source>
        <strain evidence="2">S7.9</strain>
    </source>
</reference>
<sequence length="273" mass="30616">MLQDLYPSVAYIKGPDTTSSQPVLVAGKVECLSLTVVKPELPKAVDASLNQFPFSEVIQSLSIQVNSCQAAMASLGTDLVTSERLKKQPIVQELYKAMKSKLITELHDLHTFLQEMTIFPDKLTHGAIAPDHPHHEILQAQISDISKEYEARCYQLIDTHTHIRIAFASNKDQFLKCIKLHPLRRRKTCPTIAKEKTTSSNSVLEVESALHNISVLLQNLHEFWKCRNDWCVIEQAILSSMKSIAGSLDSLRGSEVVTGSASPWHHRYFSART</sequence>
<dbReference type="AlphaFoldDB" id="F8NJ14"/>